<dbReference type="GO" id="GO:0140647">
    <property type="term" value="P:P450-containing electron transport chain"/>
    <property type="evidence" value="ECO:0007669"/>
    <property type="project" value="InterPro"/>
</dbReference>
<sequence>MPTITYIEPSGETIAVDLAPGWTLMQGTMHQGIDGIKAQCGGSCACATCHCYVEAGGEDVPLLDMEAGMLDSVAAERRSNSRLACQIAPTSDMTIRFPDRQT</sequence>
<gene>
    <name evidence="7" type="ORF">GW15_0209600</name>
</gene>
<organism evidence="7 8">
    <name type="scientific">Xanthomonas axonopodis pv. vasculorum</name>
    <dbReference type="NCBI Taxonomy" id="325777"/>
    <lineage>
        <taxon>Bacteria</taxon>
        <taxon>Pseudomonadati</taxon>
        <taxon>Pseudomonadota</taxon>
        <taxon>Gammaproteobacteria</taxon>
        <taxon>Lysobacterales</taxon>
        <taxon>Lysobacteraceae</taxon>
        <taxon>Xanthomonas</taxon>
    </lineage>
</organism>
<dbReference type="InterPro" id="IPR012675">
    <property type="entry name" value="Beta-grasp_dom_sf"/>
</dbReference>
<evidence type="ECO:0000313" key="7">
    <source>
        <dbReference type="EMBL" id="KGE52194.1"/>
    </source>
</evidence>
<dbReference type="EMBL" id="JPHD02000069">
    <property type="protein sequence ID" value="KGE52194.1"/>
    <property type="molecule type" value="Genomic_DNA"/>
</dbReference>
<dbReference type="CDD" id="cd00207">
    <property type="entry name" value="fer2"/>
    <property type="match status" value="1"/>
</dbReference>
<evidence type="ECO:0000256" key="4">
    <source>
        <dbReference type="ARBA" id="ARBA00023004"/>
    </source>
</evidence>
<proteinExistence type="inferred from homology"/>
<keyword evidence="4" id="KW-0408">Iron</keyword>
<protein>
    <submittedName>
        <fullName evidence="7">Ferredoxin</fullName>
    </submittedName>
</protein>
<dbReference type="STRING" id="325777.GW15_0209600"/>
<dbReference type="InterPro" id="IPR001055">
    <property type="entry name" value="Adrenodoxin-like"/>
</dbReference>
<dbReference type="PROSITE" id="PS51085">
    <property type="entry name" value="2FE2S_FER_2"/>
    <property type="match status" value="1"/>
</dbReference>
<dbReference type="Gene3D" id="3.10.20.30">
    <property type="match status" value="1"/>
</dbReference>
<evidence type="ECO:0000256" key="5">
    <source>
        <dbReference type="ARBA" id="ARBA00023014"/>
    </source>
</evidence>
<dbReference type="PANTHER" id="PTHR23426">
    <property type="entry name" value="FERREDOXIN/ADRENODOXIN"/>
    <property type="match status" value="1"/>
</dbReference>
<keyword evidence="5" id="KW-0411">Iron-sulfur</keyword>
<comment type="cofactor">
    <cofactor evidence="6">
        <name>[2Fe-2S] cluster</name>
        <dbReference type="ChEBI" id="CHEBI:190135"/>
    </cofactor>
</comment>
<dbReference type="InterPro" id="IPR036010">
    <property type="entry name" value="2Fe-2S_ferredoxin-like_sf"/>
</dbReference>
<dbReference type="GO" id="GO:0009055">
    <property type="term" value="F:electron transfer activity"/>
    <property type="evidence" value="ECO:0007669"/>
    <property type="project" value="TreeGrafter"/>
</dbReference>
<dbReference type="InterPro" id="IPR018298">
    <property type="entry name" value="Adrenodoxin_Fe-S_BS"/>
</dbReference>
<dbReference type="Pfam" id="PF00111">
    <property type="entry name" value="Fer2"/>
    <property type="match status" value="1"/>
</dbReference>
<dbReference type="RefSeq" id="WP_042822503.1">
    <property type="nucleotide sequence ID" value="NZ_CP053649.1"/>
</dbReference>
<dbReference type="AlphaFoldDB" id="A0A098PYH3"/>
<comment type="similarity">
    <text evidence="1">Belongs to the adrenodoxin/putidaredoxin family.</text>
</comment>
<comment type="caution">
    <text evidence="7">The sequence shown here is derived from an EMBL/GenBank/DDBJ whole genome shotgun (WGS) entry which is preliminary data.</text>
</comment>
<name>A0A098PYH3_9XANT</name>
<dbReference type="Proteomes" id="UP000028012">
    <property type="component" value="Unassembled WGS sequence"/>
</dbReference>
<keyword evidence="2" id="KW-0001">2Fe-2S</keyword>
<dbReference type="PANTHER" id="PTHR23426:SF65">
    <property type="entry name" value="FERREDOXIN-2, MITOCHONDRIAL"/>
    <property type="match status" value="1"/>
</dbReference>
<dbReference type="GO" id="GO:0046872">
    <property type="term" value="F:metal ion binding"/>
    <property type="evidence" value="ECO:0007669"/>
    <property type="project" value="UniProtKB-KW"/>
</dbReference>
<dbReference type="SUPFAM" id="SSF54292">
    <property type="entry name" value="2Fe-2S ferredoxin-like"/>
    <property type="match status" value="1"/>
</dbReference>
<evidence type="ECO:0000256" key="1">
    <source>
        <dbReference type="ARBA" id="ARBA00010914"/>
    </source>
</evidence>
<evidence type="ECO:0000256" key="6">
    <source>
        <dbReference type="ARBA" id="ARBA00034078"/>
    </source>
</evidence>
<evidence type="ECO:0000313" key="8">
    <source>
        <dbReference type="Proteomes" id="UP000028012"/>
    </source>
</evidence>
<accession>A0A098PYH3</accession>
<evidence type="ECO:0000256" key="3">
    <source>
        <dbReference type="ARBA" id="ARBA00022723"/>
    </source>
</evidence>
<dbReference type="PROSITE" id="PS00814">
    <property type="entry name" value="ADX"/>
    <property type="match status" value="1"/>
</dbReference>
<evidence type="ECO:0000256" key="2">
    <source>
        <dbReference type="ARBA" id="ARBA00022714"/>
    </source>
</evidence>
<dbReference type="GeneID" id="58003207"/>
<dbReference type="HOGENOM" id="CLU_082632_5_1_6"/>
<keyword evidence="3" id="KW-0479">Metal-binding</keyword>
<reference evidence="7 8" key="1">
    <citation type="submission" date="2014-09" db="EMBL/GenBank/DDBJ databases">
        <title>A draft genome sequence for Xanthomonas axonopodis pv. vasculorum NCPPB 900.</title>
        <authorList>
            <person name="Harrison J."/>
            <person name="Studholme D.J."/>
        </authorList>
    </citation>
    <scope>NUCLEOTIDE SEQUENCE [LARGE SCALE GENOMIC DNA]</scope>
    <source>
        <strain evidence="7 8">NCPPB 900</strain>
    </source>
</reference>
<dbReference type="eggNOG" id="COG0633">
    <property type="taxonomic scope" value="Bacteria"/>
</dbReference>
<dbReference type="InterPro" id="IPR001041">
    <property type="entry name" value="2Fe-2S_ferredoxin-type"/>
</dbReference>
<dbReference type="GO" id="GO:0051537">
    <property type="term" value="F:2 iron, 2 sulfur cluster binding"/>
    <property type="evidence" value="ECO:0007669"/>
    <property type="project" value="UniProtKB-KW"/>
</dbReference>